<evidence type="ECO:0000256" key="6">
    <source>
        <dbReference type="SAM" id="Phobius"/>
    </source>
</evidence>
<dbReference type="InterPro" id="IPR004932">
    <property type="entry name" value="Rer1"/>
</dbReference>
<dbReference type="GO" id="GO:0005737">
    <property type="term" value="C:cytoplasm"/>
    <property type="evidence" value="ECO:0007669"/>
    <property type="project" value="UniProtKB-ARBA"/>
</dbReference>
<name>A0ABD3D2T2_9LAMI</name>
<dbReference type="Proteomes" id="UP001632038">
    <property type="component" value="Unassembled WGS sequence"/>
</dbReference>
<comment type="caution">
    <text evidence="7">The sequence shown here is derived from an EMBL/GenBank/DDBJ whole genome shotgun (WGS) entry which is preliminary data.</text>
</comment>
<feature type="transmembrane region" description="Helical" evidence="6">
    <location>
        <begin position="21"/>
        <end position="38"/>
    </location>
</feature>
<evidence type="ECO:0000256" key="5">
    <source>
        <dbReference type="ARBA" id="ARBA00023136"/>
    </source>
</evidence>
<keyword evidence="5 6" id="KW-0472">Membrane</keyword>
<keyword evidence="4 6" id="KW-1133">Transmembrane helix</keyword>
<feature type="transmembrane region" description="Helical" evidence="6">
    <location>
        <begin position="100"/>
        <end position="119"/>
    </location>
</feature>
<dbReference type="EMBL" id="JAVIJP010000027">
    <property type="protein sequence ID" value="KAL3636282.1"/>
    <property type="molecule type" value="Genomic_DNA"/>
</dbReference>
<organism evidence="7 8">
    <name type="scientific">Castilleja foliolosa</name>
    <dbReference type="NCBI Taxonomy" id="1961234"/>
    <lineage>
        <taxon>Eukaryota</taxon>
        <taxon>Viridiplantae</taxon>
        <taxon>Streptophyta</taxon>
        <taxon>Embryophyta</taxon>
        <taxon>Tracheophyta</taxon>
        <taxon>Spermatophyta</taxon>
        <taxon>Magnoliopsida</taxon>
        <taxon>eudicotyledons</taxon>
        <taxon>Gunneridae</taxon>
        <taxon>Pentapetalae</taxon>
        <taxon>asterids</taxon>
        <taxon>lamiids</taxon>
        <taxon>Lamiales</taxon>
        <taxon>Orobanchaceae</taxon>
        <taxon>Pedicularideae</taxon>
        <taxon>Castillejinae</taxon>
        <taxon>Castilleja</taxon>
    </lineage>
</organism>
<sequence length="208" mass="24512">MGRVYAIKSRIQYYSDKLKGQFRYRWISTSVLACFYAIRVYLHGYYHINFFLGVLLSIFLRVFTSSVVREDGSDLLPVSSDAPIKTSDKFRPFVPLMPEFRFWCIVNMLFCVALSMTFMPKLNPHVSVDGIGLYFLGWLYVTITLLQDLRYFMKKYNFFPFYYGNKKQGNTKGNNLLLVETGRDGDCLEHFKLMRNDRVLNFYFPSTK</sequence>
<dbReference type="GO" id="GO:0016020">
    <property type="term" value="C:membrane"/>
    <property type="evidence" value="ECO:0007669"/>
    <property type="project" value="UniProtKB-SubCell"/>
</dbReference>
<dbReference type="AlphaFoldDB" id="A0ABD3D2T2"/>
<dbReference type="PANTHER" id="PTHR10743">
    <property type="entry name" value="PROTEIN RER1"/>
    <property type="match status" value="1"/>
</dbReference>
<comment type="similarity">
    <text evidence="2">Belongs to the RER1 family.</text>
</comment>
<evidence type="ECO:0000256" key="3">
    <source>
        <dbReference type="ARBA" id="ARBA00022692"/>
    </source>
</evidence>
<evidence type="ECO:0000313" key="7">
    <source>
        <dbReference type="EMBL" id="KAL3636282.1"/>
    </source>
</evidence>
<dbReference type="Pfam" id="PF03248">
    <property type="entry name" value="Rer1"/>
    <property type="match status" value="1"/>
</dbReference>
<feature type="transmembrane region" description="Helical" evidence="6">
    <location>
        <begin position="44"/>
        <end position="63"/>
    </location>
</feature>
<evidence type="ECO:0000256" key="4">
    <source>
        <dbReference type="ARBA" id="ARBA00022989"/>
    </source>
</evidence>
<evidence type="ECO:0008006" key="9">
    <source>
        <dbReference type="Google" id="ProtNLM"/>
    </source>
</evidence>
<proteinExistence type="inferred from homology"/>
<protein>
    <recommendedName>
        <fullName evidence="9">Protein RER1</fullName>
    </recommendedName>
</protein>
<comment type="subcellular location">
    <subcellularLocation>
        <location evidence="1">Membrane</location>
        <topology evidence="1">Multi-pass membrane protein</topology>
    </subcellularLocation>
</comment>
<feature type="transmembrane region" description="Helical" evidence="6">
    <location>
        <begin position="131"/>
        <end position="149"/>
    </location>
</feature>
<keyword evidence="3 6" id="KW-0812">Transmembrane</keyword>
<evidence type="ECO:0000256" key="1">
    <source>
        <dbReference type="ARBA" id="ARBA00004141"/>
    </source>
</evidence>
<evidence type="ECO:0000256" key="2">
    <source>
        <dbReference type="ARBA" id="ARBA00006070"/>
    </source>
</evidence>
<evidence type="ECO:0000313" key="8">
    <source>
        <dbReference type="Proteomes" id="UP001632038"/>
    </source>
</evidence>
<accession>A0ABD3D2T2</accession>
<reference evidence="8" key="1">
    <citation type="journal article" date="2024" name="IScience">
        <title>Strigolactones Initiate the Formation of Haustorium-like Structures in Castilleja.</title>
        <authorList>
            <person name="Buerger M."/>
            <person name="Peterson D."/>
            <person name="Chory J."/>
        </authorList>
    </citation>
    <scope>NUCLEOTIDE SEQUENCE [LARGE SCALE GENOMIC DNA]</scope>
</reference>
<gene>
    <name evidence="7" type="ORF">CASFOL_020829</name>
</gene>
<keyword evidence="8" id="KW-1185">Reference proteome</keyword>
<dbReference type="PANTHER" id="PTHR10743:SF17">
    <property type="entry name" value="PROTEIN RER1A"/>
    <property type="match status" value="1"/>
</dbReference>